<dbReference type="InterPro" id="IPR036527">
    <property type="entry name" value="SCP2_sterol-bd_dom_sf"/>
</dbReference>
<name>A0A835WI46_9CHLO</name>
<accession>A0A835WI46</accession>
<comment type="caution">
    <text evidence="2">The sequence shown here is derived from an EMBL/GenBank/DDBJ whole genome shotgun (WGS) entry which is preliminary data.</text>
</comment>
<evidence type="ECO:0000313" key="3">
    <source>
        <dbReference type="Proteomes" id="UP000613740"/>
    </source>
</evidence>
<organism evidence="2 3">
    <name type="scientific">Chlamydomonas schloesseri</name>
    <dbReference type="NCBI Taxonomy" id="2026947"/>
    <lineage>
        <taxon>Eukaryota</taxon>
        <taxon>Viridiplantae</taxon>
        <taxon>Chlorophyta</taxon>
        <taxon>core chlorophytes</taxon>
        <taxon>Chlorophyceae</taxon>
        <taxon>CS clade</taxon>
        <taxon>Chlamydomonadales</taxon>
        <taxon>Chlamydomonadaceae</taxon>
        <taxon>Chlamydomonas</taxon>
    </lineage>
</organism>
<dbReference type="GO" id="GO:0005829">
    <property type="term" value="C:cytosol"/>
    <property type="evidence" value="ECO:0007669"/>
    <property type="project" value="TreeGrafter"/>
</dbReference>
<feature type="domain" description="SCP2" evidence="1">
    <location>
        <begin position="24"/>
        <end position="122"/>
    </location>
</feature>
<dbReference type="PANTHER" id="PTHR10094:SF25">
    <property type="entry name" value="SCP2 STEROL-BINDING DOMAIN-CONTAINING PROTEIN 1"/>
    <property type="match status" value="1"/>
</dbReference>
<dbReference type="SUPFAM" id="SSF55718">
    <property type="entry name" value="SCP-like"/>
    <property type="match status" value="1"/>
</dbReference>
<dbReference type="InterPro" id="IPR003033">
    <property type="entry name" value="SCP2_sterol-bd_dom"/>
</dbReference>
<dbReference type="Pfam" id="PF02036">
    <property type="entry name" value="SCP2"/>
    <property type="match status" value="1"/>
</dbReference>
<dbReference type="AlphaFoldDB" id="A0A835WI46"/>
<dbReference type="Proteomes" id="UP000613740">
    <property type="component" value="Unassembled WGS sequence"/>
</dbReference>
<proteinExistence type="predicted"/>
<dbReference type="Gene3D" id="3.30.1050.10">
    <property type="entry name" value="SCP2 sterol-binding domain"/>
    <property type="match status" value="1"/>
</dbReference>
<evidence type="ECO:0000259" key="1">
    <source>
        <dbReference type="Pfam" id="PF02036"/>
    </source>
</evidence>
<protein>
    <recommendedName>
        <fullName evidence="1">SCP2 domain-containing protein</fullName>
    </recommendedName>
</protein>
<sequence>MQQQVIARMPTAGGAKASGPLLQQLGKSLETEGAQLASKIKGLVVFKIDDAEWSLDLSEGSSGALYEGPPRDGAKPDLTLTTSDATFAQMVMGKVNPQTAFLTRKLKINGSMGMAMKLAPVLEAAQPKAKM</sequence>
<reference evidence="2" key="1">
    <citation type="journal article" date="2020" name="bioRxiv">
        <title>Comparative genomics of Chlamydomonas.</title>
        <authorList>
            <person name="Craig R.J."/>
            <person name="Hasan A.R."/>
            <person name="Ness R.W."/>
            <person name="Keightley P.D."/>
        </authorList>
    </citation>
    <scope>NUCLEOTIDE SEQUENCE</scope>
    <source>
        <strain evidence="2">CCAP 11/173</strain>
    </source>
</reference>
<dbReference type="OrthoDB" id="3592703at2759"/>
<dbReference type="EMBL" id="JAEHOD010000019">
    <property type="protein sequence ID" value="KAG2447957.1"/>
    <property type="molecule type" value="Genomic_DNA"/>
</dbReference>
<dbReference type="PANTHER" id="PTHR10094">
    <property type="entry name" value="STEROL CARRIER PROTEIN 2 SCP-2 FAMILY PROTEIN"/>
    <property type="match status" value="1"/>
</dbReference>
<gene>
    <name evidence="2" type="ORF">HYH02_006986</name>
</gene>
<evidence type="ECO:0000313" key="2">
    <source>
        <dbReference type="EMBL" id="KAG2447957.1"/>
    </source>
</evidence>
<keyword evidence="3" id="KW-1185">Reference proteome</keyword>